<dbReference type="Gene3D" id="3.20.20.80">
    <property type="entry name" value="Glycosidases"/>
    <property type="match status" value="2"/>
</dbReference>
<dbReference type="CDD" id="cd11336">
    <property type="entry name" value="AmyAc_MTSase"/>
    <property type="match status" value="1"/>
</dbReference>
<dbReference type="Pfam" id="PF00128">
    <property type="entry name" value="Alpha-amylase"/>
    <property type="match status" value="1"/>
</dbReference>
<dbReference type="Gene3D" id="1.10.10.470">
    <property type="entry name" value="Maltooligosyl trehalose synthase, domain 4"/>
    <property type="match status" value="1"/>
</dbReference>
<name>A0ABN7ZEG4_9BURK</name>
<sequence>MAPAPADRTVAPGAPLPPRATARLQLHPGFTLADAAGVVSYYAALGVSHLYLSPVCGARPGSTHGYDVTDFTRVRDELGGETALHALAQRARDAGLGLILDIVPNHMAADPTHNAWWRDVLAHGQDNPHAAFFDIDWQPADPTLHGKVLVPMLGHPYWETLARGELCVVPAPGGDAATLRYFEHDFPLAPDSLLRHALNSPDWFDATHEAGREHLHALLERQHYRLAWWRTAATALNWRRFFEISDLVGVRQEDPAVFAATHALVFRLLREGVIDGVRVDHVDGLADPAAYCRQLRACLDEHAAPRSPAPTRPRPWLVVEKILAPGEILPADWQVDGTTGYDFMDQVSAVLHSEAGHAPLGALWRHAGGRPGSYAAALADARRQILMHHLVTEFEGATARLHACAAADPATRDLTLPALRQALAAWLEAIPVYRSYQDGASCGRDAAALRAEQAMLDKATRSARATLAPEQAAALDFIVACLRTPDAHGSAPAQIRRRVQQLMPALAAKAGEDTAFYRYGRLLSRNEVGSHPDALALSPAGFHAAMAARRQSFPHAMLATATHDHKRGEDARMRLAVLSELPQQWAVAVRAWETDGARLLALLPRVPDAADRLVLYQSLLGAWPMQRDALEQGEALAAFLQRIGQWQRKAIRETKLHGNWTQPNPGYEDACDAFLHGLAADWPHGGLLVRIGQFVQRVAPAGAMNSLAQAMIQLTAPGVPDRYQGCEDWDLSLVDPDNRRPPDYRRLQARLDCGAGWAEWLAHWRDGRVKQQLVRHVLAARRAHEMLFLEGGYQPLIAEGPLAEHVLGFARTLGGDEALTVVSRLGATLVDRELPRVPPARWGHTTVNAGTRQSGHWTDALTGQTFIAGPDGKLPMQEVLAVLPAALLLRQD</sequence>
<proteinExistence type="predicted"/>
<dbReference type="SUPFAM" id="SSF51445">
    <property type="entry name" value="(Trans)glycosidases"/>
    <property type="match status" value="1"/>
</dbReference>
<dbReference type="SMART" id="SM00642">
    <property type="entry name" value="Aamy"/>
    <property type="match status" value="1"/>
</dbReference>
<dbReference type="InterPro" id="IPR017853">
    <property type="entry name" value="GH"/>
</dbReference>
<dbReference type="InterPro" id="IPR006047">
    <property type="entry name" value="GH13_cat_dom"/>
</dbReference>
<accession>A0ABN7ZEG4</accession>
<dbReference type="Gene3D" id="3.30.1590.10">
    <property type="entry name" value="Maltooligosyl trehalose synthase, domain 2"/>
    <property type="match status" value="1"/>
</dbReference>
<gene>
    <name evidence="2" type="primary">treY</name>
    <name evidence="2" type="ORF">LMG23992_04804</name>
</gene>
<evidence type="ECO:0000313" key="3">
    <source>
        <dbReference type="Proteomes" id="UP000727654"/>
    </source>
</evidence>
<feature type="domain" description="Glycosyl hydrolase family 13 catalytic" evidence="1">
    <location>
        <begin position="25"/>
        <end position="471"/>
    </location>
</feature>
<keyword evidence="2" id="KW-0413">Isomerase</keyword>
<dbReference type="NCBIfam" id="TIGR02401">
    <property type="entry name" value="trehalose_TreY"/>
    <property type="match status" value="1"/>
</dbReference>
<dbReference type="PANTHER" id="PTHR10357:SF216">
    <property type="entry name" value="MALTOOLIGOSYL TREHALOSE SYNTHASE-RELATED"/>
    <property type="match status" value="1"/>
</dbReference>
<dbReference type="InterPro" id="IPR012767">
    <property type="entry name" value="Trehalose_TreY"/>
</dbReference>
<dbReference type="InterPro" id="IPR013797">
    <property type="entry name" value="Maltooligo_trehalose_synth_4"/>
</dbReference>
<dbReference type="GO" id="GO:0047470">
    <property type="term" value="F:(1,4)-alpha-D-glucan 1-alpha-D-glucosylmutase activity"/>
    <property type="evidence" value="ECO:0007669"/>
    <property type="project" value="UniProtKB-EC"/>
</dbReference>
<protein>
    <submittedName>
        <fullName evidence="2">Maltooligosyl trehalose synthase</fullName>
        <ecNumber evidence="2">5.4.99.15</ecNumber>
    </submittedName>
</protein>
<keyword evidence="3" id="KW-1185">Reference proteome</keyword>
<organism evidence="2 3">
    <name type="scientific">Cupriavidus laharis</name>
    <dbReference type="NCBI Taxonomy" id="151654"/>
    <lineage>
        <taxon>Bacteria</taxon>
        <taxon>Pseudomonadati</taxon>
        <taxon>Pseudomonadota</taxon>
        <taxon>Betaproteobacteria</taxon>
        <taxon>Burkholderiales</taxon>
        <taxon>Burkholderiaceae</taxon>
        <taxon>Cupriavidus</taxon>
    </lineage>
</organism>
<dbReference type="EMBL" id="CAJZAI010000018">
    <property type="protein sequence ID" value="CAG9182701.1"/>
    <property type="molecule type" value="Genomic_DNA"/>
</dbReference>
<reference evidence="2 3" key="1">
    <citation type="submission" date="2021-08" db="EMBL/GenBank/DDBJ databases">
        <authorList>
            <person name="Peeters C."/>
        </authorList>
    </citation>
    <scope>NUCLEOTIDE SEQUENCE [LARGE SCALE GENOMIC DNA]</scope>
    <source>
        <strain evidence="2 3">LMG 23992</strain>
    </source>
</reference>
<dbReference type="RefSeq" id="WP_224082263.1">
    <property type="nucleotide sequence ID" value="NZ_CAJZAI010000018.1"/>
</dbReference>
<dbReference type="Proteomes" id="UP000727654">
    <property type="component" value="Unassembled WGS sequence"/>
</dbReference>
<dbReference type="PANTHER" id="PTHR10357">
    <property type="entry name" value="ALPHA-AMYLASE FAMILY MEMBER"/>
    <property type="match status" value="1"/>
</dbReference>
<dbReference type="EC" id="5.4.99.15" evidence="2"/>
<comment type="caution">
    <text evidence="2">The sequence shown here is derived from an EMBL/GenBank/DDBJ whole genome shotgun (WGS) entry which is preliminary data.</text>
</comment>
<evidence type="ECO:0000313" key="2">
    <source>
        <dbReference type="EMBL" id="CAG9182701.1"/>
    </source>
</evidence>
<evidence type="ECO:0000259" key="1">
    <source>
        <dbReference type="SMART" id="SM00642"/>
    </source>
</evidence>